<dbReference type="Proteomes" id="UP000664658">
    <property type="component" value="Unassembled WGS sequence"/>
</dbReference>
<feature type="transmembrane region" description="Helical" evidence="1">
    <location>
        <begin position="129"/>
        <end position="153"/>
    </location>
</feature>
<keyword evidence="1" id="KW-1133">Transmembrane helix</keyword>
<feature type="transmembrane region" description="Helical" evidence="1">
    <location>
        <begin position="56"/>
        <end position="74"/>
    </location>
</feature>
<gene>
    <name evidence="2" type="ORF">J2R62_16515</name>
</gene>
<feature type="transmembrane region" description="Helical" evidence="1">
    <location>
        <begin position="443"/>
        <end position="467"/>
    </location>
</feature>
<keyword evidence="1" id="KW-0812">Transmembrane</keyword>
<sequence>MLLQILKATRLTIAILLSFYIAIRLGMHSPGWAITSVLVVSLGTIGEIQAKWWQRIVGNFAGGVAAFFMVWWLAEDPVTIMLAAALFGGVCTYISLTNFLYKDMWRWIIIGFVIVFSASVSQPDKAFPVLFDRVGCVFIGSTIIFVFSALWPLEYIESLQKQYHGLLSNLKDILDKDDGDPVDVFLAFVQKISAFRTMLSSNYSDYRAVYSRDFNVINRVYALEKLGRHLYSLKMQHALTAPVKEWVINSLIAVKDHQELPRLGVEAHGRYGSLIRLIEDDFDELVRKDMTTSEMSRFRWQWQNRMFSAGTDSPLTSSFLFFISSITAMVLWRHGWPGGGVVMLLTAVLLVSCQYGERMSPKSYAIGFSVGTVYAFPIFIFLLPNLHNAEAFWLGMVMIFFPLAFLMYGKYQMKAISFMAFATAVMVNSNSKNYVPSDGYFESYVTFVFVIAAVLLISVAALTLFVVNDTETRLKAQIEGWVKERRRFLTDKNYNRAKTLARLERRTDIIISMYNKLDSNQQQKWRNKVASIPLMLTRIQRWGEIKRELRE</sequence>
<feature type="transmembrane region" description="Helical" evidence="1">
    <location>
        <begin position="415"/>
        <end position="431"/>
    </location>
</feature>
<evidence type="ECO:0000256" key="1">
    <source>
        <dbReference type="SAM" id="Phobius"/>
    </source>
</evidence>
<dbReference type="EMBL" id="JAFNAA010000031">
    <property type="protein sequence ID" value="MBO1109781.1"/>
    <property type="molecule type" value="Genomic_DNA"/>
</dbReference>
<feature type="transmembrane region" description="Helical" evidence="1">
    <location>
        <begin position="107"/>
        <end position="123"/>
    </location>
</feature>
<feature type="transmembrane region" description="Helical" evidence="1">
    <location>
        <begin position="363"/>
        <end position="385"/>
    </location>
</feature>
<dbReference type="Pfam" id="PF04632">
    <property type="entry name" value="FUSC"/>
    <property type="match status" value="1"/>
</dbReference>
<dbReference type="AlphaFoldDB" id="A0A8I2B4I8"/>
<dbReference type="GO" id="GO:0022857">
    <property type="term" value="F:transmembrane transporter activity"/>
    <property type="evidence" value="ECO:0007669"/>
    <property type="project" value="InterPro"/>
</dbReference>
<dbReference type="GeneID" id="69706560"/>
<dbReference type="InterPro" id="IPR006726">
    <property type="entry name" value="PHBA_efflux_AaeB/fusaric-R"/>
</dbReference>
<feature type="transmembrane region" description="Helical" evidence="1">
    <location>
        <begin position="391"/>
        <end position="408"/>
    </location>
</feature>
<keyword evidence="1" id="KW-0472">Membrane</keyword>
<feature type="transmembrane region" description="Helical" evidence="1">
    <location>
        <begin position="31"/>
        <end position="49"/>
    </location>
</feature>
<evidence type="ECO:0000313" key="2">
    <source>
        <dbReference type="EMBL" id="MBO1109781.1"/>
    </source>
</evidence>
<dbReference type="GO" id="GO:0005886">
    <property type="term" value="C:plasma membrane"/>
    <property type="evidence" value="ECO:0007669"/>
    <property type="project" value="InterPro"/>
</dbReference>
<evidence type="ECO:0000313" key="3">
    <source>
        <dbReference type="Proteomes" id="UP000664658"/>
    </source>
</evidence>
<name>A0A8I2B4I8_PLESH</name>
<dbReference type="RefSeq" id="WP_064977790.1">
    <property type="nucleotide sequence ID" value="NZ_CP087711.1"/>
</dbReference>
<comment type="caution">
    <text evidence="2">The sequence shown here is derived from an EMBL/GenBank/DDBJ whole genome shotgun (WGS) entry which is preliminary data.</text>
</comment>
<dbReference type="KEGG" id="pshi:SAMEA2665130_1635"/>
<accession>A0A8I2B4I8</accession>
<feature type="transmembrane region" description="Helical" evidence="1">
    <location>
        <begin position="80"/>
        <end position="100"/>
    </location>
</feature>
<organism evidence="2 3">
    <name type="scientific">Plesiomonas shigelloides</name>
    <name type="common">Aeromonas shigelloides</name>
    <dbReference type="NCBI Taxonomy" id="703"/>
    <lineage>
        <taxon>Bacteria</taxon>
        <taxon>Pseudomonadati</taxon>
        <taxon>Pseudomonadota</taxon>
        <taxon>Gammaproteobacteria</taxon>
        <taxon>Enterobacterales</taxon>
        <taxon>Enterobacteriaceae</taxon>
        <taxon>Plesiomonas</taxon>
    </lineage>
</organism>
<feature type="transmembrane region" description="Helical" evidence="1">
    <location>
        <begin position="338"/>
        <end position="356"/>
    </location>
</feature>
<feature type="transmembrane region" description="Helical" evidence="1">
    <location>
        <begin position="315"/>
        <end position="332"/>
    </location>
</feature>
<proteinExistence type="predicted"/>
<reference evidence="2" key="1">
    <citation type="submission" date="2021-03" db="EMBL/GenBank/DDBJ databases">
        <title>Plesiomonas shigelloides zfcc0051, isolated from zebrafish feces.</title>
        <authorList>
            <person name="Vanderhoek Z."/>
            <person name="Gaulke C."/>
        </authorList>
    </citation>
    <scope>NUCLEOTIDE SEQUENCE</scope>
    <source>
        <strain evidence="2">Zfcc0051</strain>
    </source>
</reference>
<protein>
    <submittedName>
        <fullName evidence="2">FUSC family protein</fullName>
    </submittedName>
</protein>